<dbReference type="SUPFAM" id="SSF49464">
    <property type="entry name" value="Carboxypeptidase regulatory domain-like"/>
    <property type="match status" value="1"/>
</dbReference>
<dbReference type="EMBL" id="CP071869">
    <property type="protein sequence ID" value="QTE22717.1"/>
    <property type="molecule type" value="Genomic_DNA"/>
</dbReference>
<dbReference type="GO" id="GO:0009279">
    <property type="term" value="C:cell outer membrane"/>
    <property type="evidence" value="ECO:0007669"/>
    <property type="project" value="UniProtKB-SubCell"/>
</dbReference>
<evidence type="ECO:0000256" key="2">
    <source>
        <dbReference type="ARBA" id="ARBA00023136"/>
    </source>
</evidence>
<dbReference type="InterPro" id="IPR037066">
    <property type="entry name" value="Plug_dom_sf"/>
</dbReference>
<dbReference type="InterPro" id="IPR008969">
    <property type="entry name" value="CarboxyPept-like_regulatory"/>
</dbReference>
<keyword evidence="3" id="KW-0998">Cell outer membrane</keyword>
<dbReference type="RefSeq" id="WP_208078639.1">
    <property type="nucleotide sequence ID" value="NZ_CP071869.1"/>
</dbReference>
<evidence type="ECO:0000313" key="5">
    <source>
        <dbReference type="EMBL" id="QTE22717.1"/>
    </source>
</evidence>
<organism evidence="5 6">
    <name type="scientific">Polaribacter cellanae</name>
    <dbReference type="NCBI Taxonomy" id="2818493"/>
    <lineage>
        <taxon>Bacteria</taxon>
        <taxon>Pseudomonadati</taxon>
        <taxon>Bacteroidota</taxon>
        <taxon>Flavobacteriia</taxon>
        <taxon>Flavobacteriales</taxon>
        <taxon>Flavobacteriaceae</taxon>
    </lineage>
</organism>
<proteinExistence type="predicted"/>
<keyword evidence="2" id="KW-0472">Membrane</keyword>
<dbReference type="PANTHER" id="PTHR40980">
    <property type="entry name" value="PLUG DOMAIN-CONTAINING PROTEIN"/>
    <property type="match status" value="1"/>
</dbReference>
<evidence type="ECO:0000256" key="3">
    <source>
        <dbReference type="ARBA" id="ARBA00023237"/>
    </source>
</evidence>
<gene>
    <name evidence="5" type="ORF">J3359_00080</name>
</gene>
<dbReference type="FunFam" id="2.60.40.1120:FF:000003">
    <property type="entry name" value="Outer membrane protein Omp121"/>
    <property type="match status" value="1"/>
</dbReference>
<dbReference type="PANTHER" id="PTHR40980:SF4">
    <property type="entry name" value="TONB-DEPENDENT RECEPTOR-LIKE BETA-BARREL DOMAIN-CONTAINING PROTEIN"/>
    <property type="match status" value="1"/>
</dbReference>
<sequence>MASYIKTTLLYFLGFFPCFIFSQELEIYGIVTDIENQALPGVTISIKGTNQGTLTDLDGRYSIKTSAGSILVFSYMGMTTEEKEVKDQTNLNIILKEDSQSLDEVVVTFKVPLIEADKGKLTFNLKNSALTTGQTALDMLKKLPGVSVNQNDNILFRGASGINVMIDGKMTYLSGSQLSNLLKGMSAEDINKIELITSPTAEFDAAGNSGIINIIPIKKLKKGYAVDLRTTLSKGEYWMTNQNISASLRTKKINLYGSLDYNTPHKFFQSKSGNSINEGRNTFRLNRKNEKTYKIKYYTWRLGTDWQFLPKHNLGVSYHGYLDDFKSFNYSTVNKVDHSGELQSYILSDNNIIEPYHYDAISIRYTFDIDSLGKKITADANYTSYRNYSDGLLKTDNYDANQNKQNTDILKSHQPGFVEIISAQADADLPFKEYSIKTGVKYAEVENDNQYRFDSFQQGKYVKIKDLSNHFKYKERIAAAYLLGSKKINKTTIDAGLRLEYTRAEGYTVKERIANEWEYTKLFPSLSIGQIINEDHKMDFSLSRRINRPSYSDLNPVRWYNDQYFYFSGNPNLVPELAWIYSLTYSLKNKYIFSAIYNQSLNFINRRLSIDNNGTTIKSQSDNFGNRHRFDFTVSTPFKLYPFWDILFFSDISYTTYPISELSGEKKLSKWAATLMLQQDISLPNDYKINLSAKWFSSELLGIYSSQPAGYVDFGIKKSFFNKNLVAQFTISDIFNTNRYQAYSLSDIIDYRYNDKPDSRRFGLTLLYHLGGNLVKEKSGKTDEQKRL</sequence>
<dbReference type="SUPFAM" id="SSF56935">
    <property type="entry name" value="Porins"/>
    <property type="match status" value="1"/>
</dbReference>
<dbReference type="InterPro" id="IPR036942">
    <property type="entry name" value="Beta-barrel_TonB_sf"/>
</dbReference>
<dbReference type="Gene3D" id="2.40.170.20">
    <property type="entry name" value="TonB-dependent receptor, beta-barrel domain"/>
    <property type="match status" value="1"/>
</dbReference>
<dbReference type="KEGG" id="pcea:J3359_00080"/>
<dbReference type="InterPro" id="IPR041700">
    <property type="entry name" value="OMP_b-brl_3"/>
</dbReference>
<dbReference type="AlphaFoldDB" id="A0A975CP80"/>
<keyword evidence="6" id="KW-1185">Reference proteome</keyword>
<feature type="domain" description="Outer membrane protein beta-barrel" evidence="4">
    <location>
        <begin position="369"/>
        <end position="768"/>
    </location>
</feature>
<comment type="subcellular location">
    <subcellularLocation>
        <location evidence="1">Cell outer membrane</location>
    </subcellularLocation>
</comment>
<dbReference type="Gene3D" id="2.60.40.1120">
    <property type="entry name" value="Carboxypeptidase-like, regulatory domain"/>
    <property type="match status" value="1"/>
</dbReference>
<evidence type="ECO:0000256" key="1">
    <source>
        <dbReference type="ARBA" id="ARBA00004442"/>
    </source>
</evidence>
<name>A0A975CP80_9FLAO</name>
<dbReference type="Pfam" id="PF13715">
    <property type="entry name" value="CarbopepD_reg_2"/>
    <property type="match status" value="1"/>
</dbReference>
<dbReference type="Gene3D" id="2.170.130.10">
    <property type="entry name" value="TonB-dependent receptor, plug domain"/>
    <property type="match status" value="1"/>
</dbReference>
<accession>A0A975CP80</accession>
<keyword evidence="5" id="KW-0675">Receptor</keyword>
<protein>
    <submittedName>
        <fullName evidence="5">TonB-dependent receptor</fullName>
    </submittedName>
</protein>
<dbReference type="Proteomes" id="UP000663920">
    <property type="component" value="Chromosome"/>
</dbReference>
<evidence type="ECO:0000259" key="4">
    <source>
        <dbReference type="Pfam" id="PF14905"/>
    </source>
</evidence>
<reference evidence="5 6" key="1">
    <citation type="submission" date="2021-03" db="EMBL/GenBank/DDBJ databases">
        <title>Complete genome of Polaribacter_sp.SM13.</title>
        <authorList>
            <person name="Jeong S.W."/>
            <person name="Bae J.W."/>
        </authorList>
    </citation>
    <scope>NUCLEOTIDE SEQUENCE [LARGE SCALE GENOMIC DNA]</scope>
    <source>
        <strain evidence="5 6">SM13</strain>
    </source>
</reference>
<evidence type="ECO:0000313" key="6">
    <source>
        <dbReference type="Proteomes" id="UP000663920"/>
    </source>
</evidence>
<dbReference type="Pfam" id="PF14905">
    <property type="entry name" value="OMP_b-brl_3"/>
    <property type="match status" value="1"/>
</dbReference>